<reference evidence="12 13" key="1">
    <citation type="submission" date="2016-10" db="EMBL/GenBank/DDBJ databases">
        <authorList>
            <person name="de Groot N.N."/>
        </authorList>
    </citation>
    <scope>NUCLEOTIDE SEQUENCE [LARGE SCALE GENOMIC DNA]</scope>
    <source>
        <strain evidence="12 13">MON 2.2</strain>
    </source>
</reference>
<evidence type="ECO:0000256" key="9">
    <source>
        <dbReference type="SAM" id="Phobius"/>
    </source>
</evidence>
<accession>A0A1G6WD71</accession>
<keyword evidence="9" id="KW-0812">Transmembrane</keyword>
<dbReference type="Pfam" id="PF07730">
    <property type="entry name" value="HisKA_3"/>
    <property type="match status" value="1"/>
</dbReference>
<name>A0A1G6WD71_9ACTN</name>
<keyword evidence="5" id="KW-0547">Nucleotide-binding</keyword>
<feature type="transmembrane region" description="Helical" evidence="9">
    <location>
        <begin position="64"/>
        <end position="81"/>
    </location>
</feature>
<evidence type="ECO:0000259" key="10">
    <source>
        <dbReference type="Pfam" id="PF02518"/>
    </source>
</evidence>
<keyword evidence="7" id="KW-0067">ATP-binding</keyword>
<organism evidence="12 13">
    <name type="scientific">Auraticoccus monumenti</name>
    <dbReference type="NCBI Taxonomy" id="675864"/>
    <lineage>
        <taxon>Bacteria</taxon>
        <taxon>Bacillati</taxon>
        <taxon>Actinomycetota</taxon>
        <taxon>Actinomycetes</taxon>
        <taxon>Propionibacteriales</taxon>
        <taxon>Propionibacteriaceae</taxon>
        <taxon>Auraticoccus</taxon>
    </lineage>
</organism>
<dbReference type="PANTHER" id="PTHR24421">
    <property type="entry name" value="NITRATE/NITRITE SENSOR PROTEIN NARX-RELATED"/>
    <property type="match status" value="1"/>
</dbReference>
<protein>
    <recommendedName>
        <fullName evidence="2">histidine kinase</fullName>
        <ecNumber evidence="2">2.7.13.3</ecNumber>
    </recommendedName>
</protein>
<feature type="domain" description="Signal transduction histidine kinase subgroup 3 dimerisation and phosphoacceptor" evidence="11">
    <location>
        <begin position="200"/>
        <end position="265"/>
    </location>
</feature>
<dbReference type="PANTHER" id="PTHR24421:SF10">
    <property type="entry name" value="NITRATE_NITRITE SENSOR PROTEIN NARQ"/>
    <property type="match status" value="1"/>
</dbReference>
<evidence type="ECO:0000256" key="5">
    <source>
        <dbReference type="ARBA" id="ARBA00022741"/>
    </source>
</evidence>
<dbReference type="GO" id="GO:0000155">
    <property type="term" value="F:phosphorelay sensor kinase activity"/>
    <property type="evidence" value="ECO:0007669"/>
    <property type="project" value="InterPro"/>
</dbReference>
<feature type="transmembrane region" description="Helical" evidence="9">
    <location>
        <begin position="12"/>
        <end position="31"/>
    </location>
</feature>
<evidence type="ECO:0000256" key="1">
    <source>
        <dbReference type="ARBA" id="ARBA00000085"/>
    </source>
</evidence>
<dbReference type="Gene3D" id="3.30.565.10">
    <property type="entry name" value="Histidine kinase-like ATPase, C-terminal domain"/>
    <property type="match status" value="1"/>
</dbReference>
<dbReference type="STRING" id="675864.SAMN04489747_1410"/>
<keyword evidence="3" id="KW-0597">Phosphoprotein</keyword>
<dbReference type="Proteomes" id="UP000198546">
    <property type="component" value="Chromosome i"/>
</dbReference>
<dbReference type="CDD" id="cd16917">
    <property type="entry name" value="HATPase_UhpB-NarQ-NarX-like"/>
    <property type="match status" value="1"/>
</dbReference>
<dbReference type="Pfam" id="PF02518">
    <property type="entry name" value="HATPase_c"/>
    <property type="match status" value="1"/>
</dbReference>
<evidence type="ECO:0000259" key="11">
    <source>
        <dbReference type="Pfam" id="PF07730"/>
    </source>
</evidence>
<dbReference type="SUPFAM" id="SSF55874">
    <property type="entry name" value="ATPase domain of HSP90 chaperone/DNA topoisomerase II/histidine kinase"/>
    <property type="match status" value="1"/>
</dbReference>
<evidence type="ECO:0000256" key="6">
    <source>
        <dbReference type="ARBA" id="ARBA00022777"/>
    </source>
</evidence>
<evidence type="ECO:0000256" key="7">
    <source>
        <dbReference type="ARBA" id="ARBA00022840"/>
    </source>
</evidence>
<evidence type="ECO:0000256" key="8">
    <source>
        <dbReference type="ARBA" id="ARBA00023012"/>
    </source>
</evidence>
<dbReference type="RefSeq" id="WP_090591885.1">
    <property type="nucleotide sequence ID" value="NZ_LT629688.1"/>
</dbReference>
<feature type="transmembrane region" description="Helical" evidence="9">
    <location>
        <begin position="158"/>
        <end position="177"/>
    </location>
</feature>
<sequence>MAAGRAHPPARRLLLDVPLALLVGAGTWFSLVVSRFTPGRAGGPPWRGDGPRDWPDGPGPGADVPWLLALLLALVVVSLALRRVRTVPALVGVAAGTAGLLAAGASAWPLLLAPALALAALTSSRPPASWWRWTLVLVPVLVAPWWPSGAGRTALETASATTVALLVWVLAALAGLLGRSRRLAWRRARDEELRQSADAERLRIAREVHDLVGHSLSVITMQAGVALHVVNRRPEQAEEALRAIRRTGLDAMSELRSTLGVFRGEQDTHPPAGVERLPTLVADLRSAGQEVALRVDPALGVVAPSVSHAVYRIVQESLTNVSRHAPAAAAEVDVRREGDVLVVEVADSGPLLTAAPPTPGHGIAGMTERARALGGTLEVAARPGGGVLVRATIPVEEAR</sequence>
<proteinExistence type="predicted"/>
<evidence type="ECO:0000313" key="12">
    <source>
        <dbReference type="EMBL" id="SDD63734.1"/>
    </source>
</evidence>
<keyword evidence="6 12" id="KW-0418">Kinase</keyword>
<dbReference type="OrthoDB" id="227596at2"/>
<evidence type="ECO:0000256" key="3">
    <source>
        <dbReference type="ARBA" id="ARBA00022553"/>
    </source>
</evidence>
<feature type="domain" description="Histidine kinase/HSP90-like ATPase" evidence="10">
    <location>
        <begin position="308"/>
        <end position="396"/>
    </location>
</feature>
<dbReference type="GO" id="GO:0005524">
    <property type="term" value="F:ATP binding"/>
    <property type="evidence" value="ECO:0007669"/>
    <property type="project" value="UniProtKB-KW"/>
</dbReference>
<keyword evidence="4" id="KW-0808">Transferase</keyword>
<keyword evidence="8" id="KW-0902">Two-component regulatory system</keyword>
<dbReference type="GO" id="GO:0016020">
    <property type="term" value="C:membrane"/>
    <property type="evidence" value="ECO:0007669"/>
    <property type="project" value="InterPro"/>
</dbReference>
<gene>
    <name evidence="12" type="ORF">SAMN04489747_1410</name>
</gene>
<feature type="transmembrane region" description="Helical" evidence="9">
    <location>
        <begin position="88"/>
        <end position="110"/>
    </location>
</feature>
<comment type="catalytic activity">
    <reaction evidence="1">
        <text>ATP + protein L-histidine = ADP + protein N-phospho-L-histidine.</text>
        <dbReference type="EC" id="2.7.13.3"/>
    </reaction>
</comment>
<dbReference type="GO" id="GO:0046983">
    <property type="term" value="F:protein dimerization activity"/>
    <property type="evidence" value="ECO:0007669"/>
    <property type="project" value="InterPro"/>
</dbReference>
<dbReference type="EMBL" id="LT629688">
    <property type="protein sequence ID" value="SDD63734.1"/>
    <property type="molecule type" value="Genomic_DNA"/>
</dbReference>
<dbReference type="InterPro" id="IPR036890">
    <property type="entry name" value="HATPase_C_sf"/>
</dbReference>
<evidence type="ECO:0000256" key="4">
    <source>
        <dbReference type="ARBA" id="ARBA00022679"/>
    </source>
</evidence>
<dbReference type="AlphaFoldDB" id="A0A1G6WD71"/>
<evidence type="ECO:0000313" key="13">
    <source>
        <dbReference type="Proteomes" id="UP000198546"/>
    </source>
</evidence>
<dbReference type="EC" id="2.7.13.3" evidence="2"/>
<dbReference type="Gene3D" id="1.20.5.1930">
    <property type="match status" value="1"/>
</dbReference>
<keyword evidence="9" id="KW-0472">Membrane</keyword>
<keyword evidence="9" id="KW-1133">Transmembrane helix</keyword>
<dbReference type="InterPro" id="IPR003594">
    <property type="entry name" value="HATPase_dom"/>
</dbReference>
<feature type="transmembrane region" description="Helical" evidence="9">
    <location>
        <begin position="130"/>
        <end position="146"/>
    </location>
</feature>
<keyword evidence="13" id="KW-1185">Reference proteome</keyword>
<dbReference type="InterPro" id="IPR050482">
    <property type="entry name" value="Sensor_HK_TwoCompSys"/>
</dbReference>
<evidence type="ECO:0000256" key="2">
    <source>
        <dbReference type="ARBA" id="ARBA00012438"/>
    </source>
</evidence>
<dbReference type="InterPro" id="IPR011712">
    <property type="entry name" value="Sig_transdc_His_kin_sub3_dim/P"/>
</dbReference>